<feature type="domain" description="Reverse transcriptase" evidence="19">
    <location>
        <begin position="611"/>
        <end position="790"/>
    </location>
</feature>
<keyword evidence="6" id="KW-0479">Metal-binding</keyword>
<dbReference type="Pfam" id="PF03732">
    <property type="entry name" value="Retrotrans_gag"/>
    <property type="match status" value="1"/>
</dbReference>
<keyword evidence="11" id="KW-0229">DNA integration</keyword>
<dbReference type="InterPro" id="IPR000477">
    <property type="entry name" value="RT_dom"/>
</dbReference>
<evidence type="ECO:0000256" key="17">
    <source>
        <dbReference type="SAM" id="MobiDB-lite"/>
    </source>
</evidence>
<dbReference type="Pfam" id="PF17921">
    <property type="entry name" value="Integrase_H2C2"/>
    <property type="match status" value="1"/>
</dbReference>
<evidence type="ECO:0000313" key="22">
    <source>
        <dbReference type="Proteomes" id="UP001229421"/>
    </source>
</evidence>
<feature type="compositionally biased region" description="Basic and acidic residues" evidence="17">
    <location>
        <begin position="56"/>
        <end position="73"/>
    </location>
</feature>
<dbReference type="SUPFAM" id="SSF56672">
    <property type="entry name" value="DNA/RNA polymerases"/>
    <property type="match status" value="1"/>
</dbReference>
<evidence type="ECO:0000256" key="5">
    <source>
        <dbReference type="ARBA" id="ARBA00022722"/>
    </source>
</evidence>
<evidence type="ECO:0000256" key="9">
    <source>
        <dbReference type="ARBA" id="ARBA00022801"/>
    </source>
</evidence>
<dbReference type="PROSITE" id="PS50158">
    <property type="entry name" value="ZF_CCHC"/>
    <property type="match status" value="1"/>
</dbReference>
<evidence type="ECO:0000256" key="14">
    <source>
        <dbReference type="ARBA" id="ARBA00023125"/>
    </source>
</evidence>
<dbReference type="GO" id="GO:0008270">
    <property type="term" value="F:zinc ion binding"/>
    <property type="evidence" value="ECO:0007669"/>
    <property type="project" value="UniProtKB-KW"/>
</dbReference>
<dbReference type="InterPro" id="IPR056924">
    <property type="entry name" value="SH3_Tf2-1"/>
</dbReference>
<dbReference type="InterPro" id="IPR043502">
    <property type="entry name" value="DNA/RNA_pol_sf"/>
</dbReference>
<dbReference type="Pfam" id="PF00098">
    <property type="entry name" value="zf-CCHC"/>
    <property type="match status" value="1"/>
</dbReference>
<keyword evidence="12" id="KW-0695">RNA-directed DNA polymerase</keyword>
<protein>
    <recommendedName>
        <fullName evidence="1">RNA-directed DNA polymerase</fullName>
        <ecNumber evidence="1">2.7.7.49</ecNumber>
    </recommendedName>
</protein>
<dbReference type="PROSITE" id="PS50878">
    <property type="entry name" value="RT_POL"/>
    <property type="match status" value="1"/>
</dbReference>
<dbReference type="EMBL" id="JAUHHV010000007">
    <property type="protein sequence ID" value="KAK1419615.1"/>
    <property type="molecule type" value="Genomic_DNA"/>
</dbReference>
<dbReference type="GO" id="GO:0003677">
    <property type="term" value="F:DNA binding"/>
    <property type="evidence" value="ECO:0007669"/>
    <property type="project" value="UniProtKB-KW"/>
</dbReference>
<dbReference type="CDD" id="cd00303">
    <property type="entry name" value="retropepsin_like"/>
    <property type="match status" value="1"/>
</dbReference>
<dbReference type="CDD" id="cd01647">
    <property type="entry name" value="RT_LTR"/>
    <property type="match status" value="1"/>
</dbReference>
<dbReference type="Pfam" id="PF08284">
    <property type="entry name" value="RVP_2"/>
    <property type="match status" value="1"/>
</dbReference>
<dbReference type="PANTHER" id="PTHR37984:SF5">
    <property type="entry name" value="PROTEIN NYNRIN-LIKE"/>
    <property type="match status" value="1"/>
</dbReference>
<dbReference type="SUPFAM" id="SSF50630">
    <property type="entry name" value="Acid proteases"/>
    <property type="match status" value="1"/>
</dbReference>
<dbReference type="InterPro" id="IPR012337">
    <property type="entry name" value="RNaseH-like_sf"/>
</dbReference>
<feature type="domain" description="Integrase catalytic" evidence="20">
    <location>
        <begin position="1132"/>
        <end position="1295"/>
    </location>
</feature>
<dbReference type="Gene3D" id="3.30.70.270">
    <property type="match status" value="2"/>
</dbReference>
<dbReference type="Gene3D" id="3.10.10.10">
    <property type="entry name" value="HIV Type 1 Reverse Transcriptase, subunit A, domain 1"/>
    <property type="match status" value="1"/>
</dbReference>
<evidence type="ECO:0000256" key="1">
    <source>
        <dbReference type="ARBA" id="ARBA00012493"/>
    </source>
</evidence>
<dbReference type="GO" id="GO:0006508">
    <property type="term" value="P:proteolysis"/>
    <property type="evidence" value="ECO:0007669"/>
    <property type="project" value="UniProtKB-KW"/>
</dbReference>
<dbReference type="Pfam" id="PF00078">
    <property type="entry name" value="RVT_1"/>
    <property type="match status" value="1"/>
</dbReference>
<proteinExistence type="predicted"/>
<dbReference type="InterPro" id="IPR001878">
    <property type="entry name" value="Znf_CCHC"/>
</dbReference>
<comment type="caution">
    <text evidence="21">The sequence shown here is derived from an EMBL/GenBank/DDBJ whole genome shotgun (WGS) entry which is preliminary data.</text>
</comment>
<dbReference type="Gene3D" id="4.10.60.10">
    <property type="entry name" value="Zinc finger, CCHC-type"/>
    <property type="match status" value="1"/>
</dbReference>
<evidence type="ECO:0000256" key="15">
    <source>
        <dbReference type="ARBA" id="ARBA00023172"/>
    </source>
</evidence>
<dbReference type="SUPFAM" id="SSF57756">
    <property type="entry name" value="Retrovirus zinc finger-like domains"/>
    <property type="match status" value="1"/>
</dbReference>
<keyword evidence="4" id="KW-0548">Nucleotidyltransferase</keyword>
<evidence type="ECO:0000256" key="12">
    <source>
        <dbReference type="ARBA" id="ARBA00022918"/>
    </source>
</evidence>
<accession>A0AAD8KB26</accession>
<keyword evidence="2" id="KW-0645">Protease</keyword>
<keyword evidence="22" id="KW-1185">Reference proteome</keyword>
<dbReference type="FunFam" id="3.30.70.270:FF:000020">
    <property type="entry name" value="Transposon Tf2-6 polyprotein-like Protein"/>
    <property type="match status" value="1"/>
</dbReference>
<organism evidence="21 22">
    <name type="scientific">Tagetes erecta</name>
    <name type="common">African marigold</name>
    <dbReference type="NCBI Taxonomy" id="13708"/>
    <lineage>
        <taxon>Eukaryota</taxon>
        <taxon>Viridiplantae</taxon>
        <taxon>Streptophyta</taxon>
        <taxon>Embryophyta</taxon>
        <taxon>Tracheophyta</taxon>
        <taxon>Spermatophyta</taxon>
        <taxon>Magnoliopsida</taxon>
        <taxon>eudicotyledons</taxon>
        <taxon>Gunneridae</taxon>
        <taxon>Pentapetalae</taxon>
        <taxon>asterids</taxon>
        <taxon>campanulids</taxon>
        <taxon>Asterales</taxon>
        <taxon>Asteraceae</taxon>
        <taxon>Asteroideae</taxon>
        <taxon>Heliantheae alliance</taxon>
        <taxon>Tageteae</taxon>
        <taxon>Tagetes</taxon>
    </lineage>
</organism>
<sequence>MSGKNGKTGPSNNTRGKRKSDNNEEDKRMKELIRESIKEAIPTIIETLKTTPQAESSRKETQNESHSSNDERSNLGSNKRNKQEGCTYRTFQGCKPTEFYGTEGAIAAVRWLEKTESVLAISKCAETDKVLFASNLFNGEAMEWWNTLIQRRGRHGAYEMSWDEFAKLVMNKYCPLNEKEQIAGKFLSLQMNGTNLKEYTKKFFEYARFVPHLVTPEQNMISRYIWGLAPEIRDTVKAARTITIDSTVELAGMMVDGMIRTRNENKKKEVIKKGEMEVRKDGRGSSKRKGYTLIPECKTCGKKHTGICRQKLFCNNCKISGHATEDCYKKKMITCFNCNEQGHYKSECPKLVKPGNGASGSGIKTDQHVKRTARAFVLNTREAAEIPDVVTGTHLVNNLYAKVLFDSGANQSFIDYKFCEQLNEPLAKLDKVYEVETANGNIVKISEYLKKGRISLSGYEIPVTLLPMTLAGFDVVLGMDWLSANQARIFCDRKIIKLRTPEGKEISVKGDKSINPIGIISLLKATKCLNQGCLAYLVTVSETKPKKEIRNIPIVAEFSDVFPDELPGLPPEREVEFRINLVPGTAPVAKAPYRLAPNEMKELKTQLDELLEKGFIRPSSSPWGAPILFVKKKDGSMRMCIDYRELNKVTIKNRYPLPRIDDLFDQLQGARCFSKIDLKSGYHQLRVYEEDIPKTAFRTRYGHYEFTVMPFGLTNAPAIFMDMMNRICKPYLDKFIIVFIDDILIYSKNESDHVEHLRTLLKLLRTERLYAKFIKCEFWLHEIQFLGHVINSEGIQVDPSKIKAITEWGIPKTQTEIRSFLGLAGYYRRFIQDFSRIAIPLTSLTRKKVDFKWGPKQEEAFRILKEKLTSAPILALPEGNEDFVVFCDASKAGLGCVLMQRKRVIAYASRQLKENEVKYATHDLELDAIVFALKIWRHYLYGVKFTIYTDHESLKYLFNQKELNMRQRRWMEILSDYDCEICYHEGKANVVADALSRKEREKPRRVRALRLDLQFELQEQLKDAQQLALKEIDKEEAMSGMLKQLNKGNDGLLRMNKRIWVPAAGDVRGRILDEAHKTKYAMHPGSDKMYKDLKENYWWIGMKRNIAFYIAKCLTCAQVKAEHQKPSGLLQQLELPVWKWEMITMDFITKLPRTSRGNDTIWVIIDRLTKSAHFLPMKETYRMDKLAQLYVKEIVTLHGVPLSIVSDRDSRFTSRFWKSFQKALGTRLNLSTAYHPQTDGQSERTIQTLEDMLRACVIDIGGSWDDHLPLMEFSYNNSYHSSIKTAPFEALYGRRCRTPVCWAEIGENQMSGPEIVQETTDKVLQIRERLKLARERQKKYADRRRKPIEFEVGDKVLLKVSPWKGVVRFGKKGKLSPRFVGPFKITKKVGKVAYQLELPEEMNGIHDVFHVSNLRKCLSDETLKMPLQDVEINEQLKFVEQPLQIEDRQTKKLKRKKLELVKVKWNSRRGPEYTWELESEMKRKYPQLFH</sequence>
<keyword evidence="5" id="KW-0540">Nuclease</keyword>
<dbReference type="SUPFAM" id="SSF53098">
    <property type="entry name" value="Ribonuclease H-like"/>
    <property type="match status" value="1"/>
</dbReference>
<keyword evidence="9" id="KW-0378">Hydrolase</keyword>
<feature type="compositionally biased region" description="Basic and acidic residues" evidence="17">
    <location>
        <begin position="19"/>
        <end position="38"/>
    </location>
</feature>
<name>A0AAD8KB26_TARER</name>
<evidence type="ECO:0000256" key="10">
    <source>
        <dbReference type="ARBA" id="ARBA00022842"/>
    </source>
</evidence>
<dbReference type="Gene3D" id="1.10.340.70">
    <property type="match status" value="1"/>
</dbReference>
<dbReference type="InterPro" id="IPR036397">
    <property type="entry name" value="RNaseH_sf"/>
</dbReference>
<feature type="domain" description="CCHC-type" evidence="18">
    <location>
        <begin position="335"/>
        <end position="350"/>
    </location>
</feature>
<keyword evidence="15" id="KW-0233">DNA recombination</keyword>
<evidence type="ECO:0000256" key="6">
    <source>
        <dbReference type="ARBA" id="ARBA00022723"/>
    </source>
</evidence>
<dbReference type="GO" id="GO:0004190">
    <property type="term" value="F:aspartic-type endopeptidase activity"/>
    <property type="evidence" value="ECO:0007669"/>
    <property type="project" value="UniProtKB-KW"/>
</dbReference>
<dbReference type="EC" id="2.7.7.49" evidence="1"/>
<dbReference type="Pfam" id="PF24626">
    <property type="entry name" value="SH3_Tf2-1"/>
    <property type="match status" value="1"/>
</dbReference>
<evidence type="ECO:0000313" key="21">
    <source>
        <dbReference type="EMBL" id="KAK1419615.1"/>
    </source>
</evidence>
<evidence type="ECO:0000259" key="18">
    <source>
        <dbReference type="PROSITE" id="PS50158"/>
    </source>
</evidence>
<dbReference type="InterPro" id="IPR041373">
    <property type="entry name" value="RT_RNaseH"/>
</dbReference>
<dbReference type="InterPro" id="IPR001584">
    <property type="entry name" value="Integrase_cat-core"/>
</dbReference>
<dbReference type="Gene3D" id="2.40.70.10">
    <property type="entry name" value="Acid Proteases"/>
    <property type="match status" value="1"/>
</dbReference>
<dbReference type="InterPro" id="IPR050951">
    <property type="entry name" value="Retrovirus_Pol_polyprotein"/>
</dbReference>
<evidence type="ECO:0000256" key="7">
    <source>
        <dbReference type="ARBA" id="ARBA00022750"/>
    </source>
</evidence>
<keyword evidence="13" id="KW-0239">DNA-directed DNA polymerase</keyword>
<keyword evidence="16" id="KW-0862">Zinc</keyword>
<dbReference type="InterPro" id="IPR021109">
    <property type="entry name" value="Peptidase_aspartic_dom_sf"/>
</dbReference>
<keyword evidence="14" id="KW-0238">DNA-binding</keyword>
<dbReference type="InterPro" id="IPR005162">
    <property type="entry name" value="Retrotrans_gag_dom"/>
</dbReference>
<dbReference type="InterPro" id="IPR041588">
    <property type="entry name" value="Integrase_H2C2"/>
</dbReference>
<evidence type="ECO:0000256" key="3">
    <source>
        <dbReference type="ARBA" id="ARBA00022679"/>
    </source>
</evidence>
<evidence type="ECO:0000256" key="16">
    <source>
        <dbReference type="PROSITE-ProRule" id="PRU00047"/>
    </source>
</evidence>
<evidence type="ECO:0000256" key="8">
    <source>
        <dbReference type="ARBA" id="ARBA00022759"/>
    </source>
</evidence>
<dbReference type="CDD" id="cd09274">
    <property type="entry name" value="RNase_HI_RT_Ty3"/>
    <property type="match status" value="1"/>
</dbReference>
<dbReference type="InterPro" id="IPR043128">
    <property type="entry name" value="Rev_trsase/Diguanyl_cyclase"/>
</dbReference>
<keyword evidence="3" id="KW-0808">Transferase</keyword>
<dbReference type="SMART" id="SM00343">
    <property type="entry name" value="ZnF_C2HC"/>
    <property type="match status" value="2"/>
</dbReference>
<dbReference type="GO" id="GO:0003887">
    <property type="term" value="F:DNA-directed DNA polymerase activity"/>
    <property type="evidence" value="ECO:0007669"/>
    <property type="project" value="UniProtKB-KW"/>
</dbReference>
<dbReference type="Pfam" id="PF17917">
    <property type="entry name" value="RT_RNaseH"/>
    <property type="match status" value="1"/>
</dbReference>
<evidence type="ECO:0000256" key="11">
    <source>
        <dbReference type="ARBA" id="ARBA00022908"/>
    </source>
</evidence>
<dbReference type="GO" id="GO:0004519">
    <property type="term" value="F:endonuclease activity"/>
    <property type="evidence" value="ECO:0007669"/>
    <property type="project" value="UniProtKB-KW"/>
</dbReference>
<evidence type="ECO:0000256" key="13">
    <source>
        <dbReference type="ARBA" id="ARBA00022932"/>
    </source>
</evidence>
<dbReference type="FunFam" id="3.10.10.10:FF:000007">
    <property type="entry name" value="Retrovirus-related Pol polyprotein from transposon 17.6-like Protein"/>
    <property type="match status" value="1"/>
</dbReference>
<evidence type="ECO:0000259" key="19">
    <source>
        <dbReference type="PROSITE" id="PS50878"/>
    </source>
</evidence>
<keyword evidence="8" id="KW-0255">Endonuclease</keyword>
<dbReference type="GO" id="GO:0003964">
    <property type="term" value="F:RNA-directed DNA polymerase activity"/>
    <property type="evidence" value="ECO:0007669"/>
    <property type="project" value="UniProtKB-KW"/>
</dbReference>
<dbReference type="Proteomes" id="UP001229421">
    <property type="component" value="Unassembled WGS sequence"/>
</dbReference>
<evidence type="ECO:0000256" key="4">
    <source>
        <dbReference type="ARBA" id="ARBA00022695"/>
    </source>
</evidence>
<reference evidence="21" key="1">
    <citation type="journal article" date="2023" name="bioRxiv">
        <title>Improved chromosome-level genome assembly for marigold (Tagetes erecta).</title>
        <authorList>
            <person name="Jiang F."/>
            <person name="Yuan L."/>
            <person name="Wang S."/>
            <person name="Wang H."/>
            <person name="Xu D."/>
            <person name="Wang A."/>
            <person name="Fan W."/>
        </authorList>
    </citation>
    <scope>NUCLEOTIDE SEQUENCE</scope>
    <source>
        <strain evidence="21">WSJ</strain>
        <tissue evidence="21">Leaf</tissue>
    </source>
</reference>
<dbReference type="GO" id="GO:0006310">
    <property type="term" value="P:DNA recombination"/>
    <property type="evidence" value="ECO:0007669"/>
    <property type="project" value="UniProtKB-KW"/>
</dbReference>
<gene>
    <name evidence="21" type="ORF">QVD17_28835</name>
</gene>
<feature type="region of interest" description="Disordered" evidence="17">
    <location>
        <begin position="1"/>
        <end position="82"/>
    </location>
</feature>
<dbReference type="Gene3D" id="3.30.420.10">
    <property type="entry name" value="Ribonuclease H-like superfamily/Ribonuclease H"/>
    <property type="match status" value="1"/>
</dbReference>
<keyword evidence="7" id="KW-0064">Aspartyl protease</keyword>
<dbReference type="PANTHER" id="PTHR37984">
    <property type="entry name" value="PROTEIN CBG26694"/>
    <property type="match status" value="1"/>
</dbReference>
<dbReference type="PROSITE" id="PS50994">
    <property type="entry name" value="INTEGRASE"/>
    <property type="match status" value="1"/>
</dbReference>
<dbReference type="GO" id="GO:0015074">
    <property type="term" value="P:DNA integration"/>
    <property type="evidence" value="ECO:0007669"/>
    <property type="project" value="UniProtKB-KW"/>
</dbReference>
<keyword evidence="16" id="KW-0863">Zinc-finger</keyword>
<evidence type="ECO:0000259" key="20">
    <source>
        <dbReference type="PROSITE" id="PS50994"/>
    </source>
</evidence>
<keyword evidence="10" id="KW-0460">Magnesium</keyword>
<dbReference type="FunFam" id="3.30.420.10:FF:000032">
    <property type="entry name" value="Retrovirus-related Pol polyprotein from transposon 297-like Protein"/>
    <property type="match status" value="1"/>
</dbReference>
<dbReference type="InterPro" id="IPR036875">
    <property type="entry name" value="Znf_CCHC_sf"/>
</dbReference>
<evidence type="ECO:0000256" key="2">
    <source>
        <dbReference type="ARBA" id="ARBA00022670"/>
    </source>
</evidence>